<evidence type="ECO:0000313" key="5">
    <source>
        <dbReference type="Proteomes" id="UP001335325"/>
    </source>
</evidence>
<feature type="region of interest" description="Disordered" evidence="2">
    <location>
        <begin position="365"/>
        <end position="384"/>
    </location>
</feature>
<dbReference type="PANTHER" id="PTHR43747">
    <property type="entry name" value="FAD-BINDING PROTEIN"/>
    <property type="match status" value="1"/>
</dbReference>
<proteinExistence type="inferred from homology"/>
<protein>
    <submittedName>
        <fullName evidence="4">FAD-dependent monooxygenase</fullName>
    </submittedName>
</protein>
<keyword evidence="5" id="KW-1185">Reference proteome</keyword>
<dbReference type="RefSeq" id="WP_326756403.1">
    <property type="nucleotide sequence ID" value="NZ_CP109134.1"/>
</dbReference>
<dbReference type="Pfam" id="PF01494">
    <property type="entry name" value="FAD_binding_3"/>
    <property type="match status" value="1"/>
</dbReference>
<comment type="similarity">
    <text evidence="1">Belongs to the flavin-dependent halogenase family. Bacterial tryptophan halogenase subfamily.</text>
</comment>
<dbReference type="PRINTS" id="PR00420">
    <property type="entry name" value="RNGMNOXGNASE"/>
</dbReference>
<evidence type="ECO:0000259" key="3">
    <source>
        <dbReference type="Pfam" id="PF01494"/>
    </source>
</evidence>
<dbReference type="InterPro" id="IPR036188">
    <property type="entry name" value="FAD/NAD-bd_sf"/>
</dbReference>
<dbReference type="InterPro" id="IPR002938">
    <property type="entry name" value="FAD-bd"/>
</dbReference>
<dbReference type="Gene3D" id="3.50.50.60">
    <property type="entry name" value="FAD/NAD(P)-binding domain"/>
    <property type="match status" value="1"/>
</dbReference>
<dbReference type="Proteomes" id="UP001335325">
    <property type="component" value="Chromosome"/>
</dbReference>
<keyword evidence="4" id="KW-0503">Monooxygenase</keyword>
<evidence type="ECO:0000313" key="4">
    <source>
        <dbReference type="EMBL" id="WSD10705.1"/>
    </source>
</evidence>
<dbReference type="GO" id="GO:0004497">
    <property type="term" value="F:monooxygenase activity"/>
    <property type="evidence" value="ECO:0007669"/>
    <property type="project" value="UniProtKB-KW"/>
</dbReference>
<evidence type="ECO:0000256" key="1">
    <source>
        <dbReference type="ARBA" id="ARBA00038396"/>
    </source>
</evidence>
<dbReference type="SUPFAM" id="SSF51905">
    <property type="entry name" value="FAD/NAD(P)-binding domain"/>
    <property type="match status" value="1"/>
</dbReference>
<dbReference type="InterPro" id="IPR050816">
    <property type="entry name" value="Flavin-dep_Halogenase_NPB"/>
</dbReference>
<keyword evidence="4" id="KW-0560">Oxidoreductase</keyword>
<organism evidence="4 5">
    <name type="scientific">Streptomyces hirsutus</name>
    <dbReference type="NCBI Taxonomy" id="35620"/>
    <lineage>
        <taxon>Bacteria</taxon>
        <taxon>Bacillati</taxon>
        <taxon>Actinomycetota</taxon>
        <taxon>Actinomycetes</taxon>
        <taxon>Kitasatosporales</taxon>
        <taxon>Streptomycetaceae</taxon>
        <taxon>Streptomyces</taxon>
    </lineage>
</organism>
<name>A0ABZ1GZX1_9ACTN</name>
<sequence length="384" mass="41461">MTRATVPYGPRRDHYDVMVAGGGPAGCAAALTLSRAGRTVLLADSATGPPKTGETLVPAARLLLHDLQVADSVLTSGHLPCHGNHSAWGSTALHTADFIRDPYGQGWHLDRPLFDRTLRAAARAAGADLAEHTAVRRPVRLRDGTWRLILRVAHAGPRAVTCRWIVDATGRRAAIAVTAGARRHVEDRLTAYHLTLDALPGATDGHSLVESAPDGWWYTALLPSRRRLVSYFTDPDLFTPTDFRRGLLATRYVAPAAHPHGLDSLSPPRRAPAHSAHLDHLHGDGWIAAGDAAVAFDPLSSQGVLTALYTGLCAGQAIDARLWGAPGALDAYTARISTARVAYHHAHRAAHAQETRWLDHPFWSRRQGKTGRQGGEVPPRHGEW</sequence>
<dbReference type="EMBL" id="CP109134">
    <property type="protein sequence ID" value="WSD10705.1"/>
    <property type="molecule type" value="Genomic_DNA"/>
</dbReference>
<dbReference type="Gene3D" id="3.30.9.100">
    <property type="match status" value="1"/>
</dbReference>
<dbReference type="GeneID" id="91548244"/>
<accession>A0ABZ1GZX1</accession>
<gene>
    <name evidence="4" type="ORF">OIE73_36745</name>
</gene>
<feature type="domain" description="FAD-binding" evidence="3">
    <location>
        <begin position="15"/>
        <end position="335"/>
    </location>
</feature>
<evidence type="ECO:0000256" key="2">
    <source>
        <dbReference type="SAM" id="MobiDB-lite"/>
    </source>
</evidence>
<dbReference type="PANTHER" id="PTHR43747:SF1">
    <property type="entry name" value="SLR1998 PROTEIN"/>
    <property type="match status" value="1"/>
</dbReference>
<reference evidence="4 5" key="1">
    <citation type="submission" date="2022-10" db="EMBL/GenBank/DDBJ databases">
        <title>The complete genomes of actinobacterial strains from the NBC collection.</title>
        <authorList>
            <person name="Joergensen T.S."/>
            <person name="Alvarez Arevalo M."/>
            <person name="Sterndorff E.B."/>
            <person name="Faurdal D."/>
            <person name="Vuksanovic O."/>
            <person name="Mourched A.-S."/>
            <person name="Charusanti P."/>
            <person name="Shaw S."/>
            <person name="Blin K."/>
            <person name="Weber T."/>
        </authorList>
    </citation>
    <scope>NUCLEOTIDE SEQUENCE [LARGE SCALE GENOMIC DNA]</scope>
    <source>
        <strain evidence="4 5">NBC 01753</strain>
    </source>
</reference>